<evidence type="ECO:0000256" key="3">
    <source>
        <dbReference type="ARBA" id="ARBA00023002"/>
    </source>
</evidence>
<dbReference type="PANTHER" id="PTHR43353">
    <property type="entry name" value="SUCCINATE-SEMIALDEHYDE DEHYDROGENASE, MITOCHONDRIAL"/>
    <property type="match status" value="1"/>
</dbReference>
<evidence type="ECO:0000256" key="1">
    <source>
        <dbReference type="ARBA" id="ARBA00005176"/>
    </source>
</evidence>
<accession>A0ABR1JZJ4</accession>
<keyword evidence="9" id="KW-1185">Reference proteome</keyword>
<dbReference type="InterPro" id="IPR016161">
    <property type="entry name" value="Ald_DH/histidinol_DH"/>
</dbReference>
<comment type="catalytic activity">
    <reaction evidence="6">
        <text>succinate semialdehyde + NAD(+) + H2O = succinate + NADH + 2 H(+)</text>
        <dbReference type="Rhea" id="RHEA:13217"/>
        <dbReference type="ChEBI" id="CHEBI:15377"/>
        <dbReference type="ChEBI" id="CHEBI:15378"/>
        <dbReference type="ChEBI" id="CHEBI:30031"/>
        <dbReference type="ChEBI" id="CHEBI:57540"/>
        <dbReference type="ChEBI" id="CHEBI:57706"/>
        <dbReference type="ChEBI" id="CHEBI:57945"/>
        <dbReference type="EC" id="1.2.1.16"/>
    </reaction>
</comment>
<organism evidence="8 9">
    <name type="scientific">Marasmiellus scandens</name>
    <dbReference type="NCBI Taxonomy" id="2682957"/>
    <lineage>
        <taxon>Eukaryota</taxon>
        <taxon>Fungi</taxon>
        <taxon>Dikarya</taxon>
        <taxon>Basidiomycota</taxon>
        <taxon>Agaricomycotina</taxon>
        <taxon>Agaricomycetes</taxon>
        <taxon>Agaricomycetidae</taxon>
        <taxon>Agaricales</taxon>
        <taxon>Marasmiineae</taxon>
        <taxon>Omphalotaceae</taxon>
        <taxon>Marasmiellus</taxon>
    </lineage>
</organism>
<comment type="catalytic activity">
    <reaction evidence="6">
        <text>succinate semialdehyde + NADP(+) + H2O = succinate + NADPH + 2 H(+)</text>
        <dbReference type="Rhea" id="RHEA:13213"/>
        <dbReference type="ChEBI" id="CHEBI:15377"/>
        <dbReference type="ChEBI" id="CHEBI:15378"/>
        <dbReference type="ChEBI" id="CHEBI:30031"/>
        <dbReference type="ChEBI" id="CHEBI:57706"/>
        <dbReference type="ChEBI" id="CHEBI:57783"/>
        <dbReference type="ChEBI" id="CHEBI:58349"/>
        <dbReference type="EC" id="1.2.1.16"/>
    </reaction>
</comment>
<dbReference type="InterPro" id="IPR015590">
    <property type="entry name" value="Aldehyde_DH_dom"/>
</dbReference>
<comment type="similarity">
    <text evidence="2 5">Belongs to the aldehyde dehydrogenase family.</text>
</comment>
<evidence type="ECO:0000256" key="4">
    <source>
        <dbReference type="PROSITE-ProRule" id="PRU10007"/>
    </source>
</evidence>
<dbReference type="InterPro" id="IPR050740">
    <property type="entry name" value="Aldehyde_DH_Superfamily"/>
</dbReference>
<evidence type="ECO:0000256" key="6">
    <source>
        <dbReference type="RuleBase" id="RU365091"/>
    </source>
</evidence>
<evidence type="ECO:0000256" key="5">
    <source>
        <dbReference type="RuleBase" id="RU003345"/>
    </source>
</evidence>
<name>A0ABR1JZJ4_9AGAR</name>
<dbReference type="InterPro" id="IPR016163">
    <property type="entry name" value="Ald_DH_C"/>
</dbReference>
<gene>
    <name evidence="8" type="ORF">VKT23_001655</name>
</gene>
<dbReference type="EC" id="1.2.1.16" evidence="6"/>
<evidence type="ECO:0000313" key="9">
    <source>
        <dbReference type="Proteomes" id="UP001498398"/>
    </source>
</evidence>
<evidence type="ECO:0000259" key="7">
    <source>
        <dbReference type="Pfam" id="PF00171"/>
    </source>
</evidence>
<dbReference type="Gene3D" id="3.40.309.10">
    <property type="entry name" value="Aldehyde Dehydrogenase, Chain A, domain 2"/>
    <property type="match status" value="1"/>
</dbReference>
<dbReference type="InterPro" id="IPR010102">
    <property type="entry name" value="Succ_semiAld_DH"/>
</dbReference>
<dbReference type="CDD" id="cd07103">
    <property type="entry name" value="ALDH_F5_SSADH_GabD"/>
    <property type="match status" value="1"/>
</dbReference>
<dbReference type="NCBIfam" id="TIGR01780">
    <property type="entry name" value="SSADH"/>
    <property type="match status" value="1"/>
</dbReference>
<dbReference type="InterPro" id="IPR029510">
    <property type="entry name" value="Ald_DH_CS_GLU"/>
</dbReference>
<proteinExistence type="inferred from homology"/>
<dbReference type="PANTHER" id="PTHR43353:SF5">
    <property type="entry name" value="SUCCINATE-SEMIALDEHYDE DEHYDROGENASE, MITOCHONDRIAL"/>
    <property type="match status" value="1"/>
</dbReference>
<dbReference type="Proteomes" id="UP001498398">
    <property type="component" value="Unassembled WGS sequence"/>
</dbReference>
<evidence type="ECO:0000313" key="8">
    <source>
        <dbReference type="EMBL" id="KAK7470220.1"/>
    </source>
</evidence>
<keyword evidence="3 5" id="KW-0560">Oxidoreductase</keyword>
<dbReference type="SUPFAM" id="SSF53720">
    <property type="entry name" value="ALDH-like"/>
    <property type="match status" value="1"/>
</dbReference>
<dbReference type="Pfam" id="PF00171">
    <property type="entry name" value="Aldedh"/>
    <property type="match status" value="1"/>
</dbReference>
<feature type="active site" evidence="4">
    <location>
        <position position="352"/>
    </location>
</feature>
<comment type="caution">
    <text evidence="8">The sequence shown here is derived from an EMBL/GenBank/DDBJ whole genome shotgun (WGS) entry which is preliminary data.</text>
</comment>
<protein>
    <recommendedName>
        <fullName evidence="6">Succinate-semialdehyde dehydrogenase</fullName>
        <ecNumber evidence="6">1.2.1.16</ecNumber>
    </recommendedName>
</protein>
<dbReference type="PROSITE" id="PS00687">
    <property type="entry name" value="ALDEHYDE_DEHYDR_GLU"/>
    <property type="match status" value="1"/>
</dbReference>
<dbReference type="EMBL" id="JBANRG010000002">
    <property type="protein sequence ID" value="KAK7470220.1"/>
    <property type="molecule type" value="Genomic_DNA"/>
</dbReference>
<dbReference type="Gene3D" id="3.40.605.10">
    <property type="entry name" value="Aldehyde Dehydrogenase, Chain A, domain 1"/>
    <property type="match status" value="1"/>
</dbReference>
<reference evidence="8 9" key="1">
    <citation type="submission" date="2024-01" db="EMBL/GenBank/DDBJ databases">
        <title>A draft genome for the cacao thread blight pathogen Marasmiellus scandens.</title>
        <authorList>
            <person name="Baruah I.K."/>
            <person name="Leung J."/>
            <person name="Bukari Y."/>
            <person name="Amoako-Attah I."/>
            <person name="Meinhardt L.W."/>
            <person name="Bailey B.A."/>
            <person name="Cohen S.P."/>
        </authorList>
    </citation>
    <scope>NUCLEOTIDE SEQUENCE [LARGE SCALE GENOMIC DNA]</scope>
    <source>
        <strain evidence="8 9">GH-19</strain>
    </source>
</reference>
<sequence>MYRRSISRFIQATVFIADFRCWKKDVPLRVHVAVGKEVGSVLVTLSWRHEIRRSQFSSWASMNFRPVYSLLLKPSLRSSYRSVYLYRMASSQASKFGLKDSTLIKSQGLIDGKWIDAKDGATVSVTNPATNEELGTVPEMGLAETKEAIDAAAKAFPSWSQTTAKARHDILMKFYSLMHEHHEDLARIITLENGKTLAEGRGENVYSASFLEWFAEEAVRTYGEQIPSPLTNVRNVVIKQPVGVVAILTPWNFPSAMITRKLGAALAAGCTTVIKPPPETPFSALALAELARRAGVPDGVINIVTTLKNVGEVGKEMCESKTVRKVSFTGSTGVAKLLASMAATTLKKVSFEAGGNAPFIVFDDANLDEAVAGAVICKFRGSGQTCVCANRIFVHSSIYAEFASRLAEKVAAFKIGNGLDESTTHGPLIHSRAVEKVVRHVDDAVSKGAQILVGGKAVPNSNFFTPTILSDVPLDATLNTEETFGPLAALVKFETEDEVIKLANATDVGLAGYFFSRDVGRAWRVAEKLEVGMVGINTGLLSQAVIPFGGIKESGLGREGGHGISEYMNEKLMVFGGI</sequence>
<comment type="pathway">
    <text evidence="1 6">Amino-acid degradation; 4-aminobutanoate degradation.</text>
</comment>
<dbReference type="InterPro" id="IPR016162">
    <property type="entry name" value="Ald_DH_N"/>
</dbReference>
<evidence type="ECO:0000256" key="2">
    <source>
        <dbReference type="ARBA" id="ARBA00009986"/>
    </source>
</evidence>
<feature type="domain" description="Aldehyde dehydrogenase" evidence="7">
    <location>
        <begin position="114"/>
        <end position="571"/>
    </location>
</feature>